<dbReference type="RefSeq" id="XP_033377398.1">
    <property type="nucleotide sequence ID" value="XM_033534290.1"/>
</dbReference>
<keyword evidence="2" id="KW-0472">Membrane</keyword>
<feature type="region of interest" description="Disordered" evidence="1">
    <location>
        <begin position="260"/>
        <end position="280"/>
    </location>
</feature>
<keyword evidence="2" id="KW-0812">Transmembrane</keyword>
<keyword evidence="2" id="KW-1133">Transmembrane helix</keyword>
<dbReference type="EMBL" id="ML978080">
    <property type="protein sequence ID" value="KAF2009059.1"/>
    <property type="molecule type" value="Genomic_DNA"/>
</dbReference>
<gene>
    <name evidence="3" type="ORF">BU24DRAFT_497613</name>
</gene>
<reference evidence="3" key="1">
    <citation type="journal article" date="2020" name="Stud. Mycol.">
        <title>101 Dothideomycetes genomes: a test case for predicting lifestyles and emergence of pathogens.</title>
        <authorList>
            <person name="Haridas S."/>
            <person name="Albert R."/>
            <person name="Binder M."/>
            <person name="Bloem J."/>
            <person name="Labutti K."/>
            <person name="Salamov A."/>
            <person name="Andreopoulos B."/>
            <person name="Baker S."/>
            <person name="Barry K."/>
            <person name="Bills G."/>
            <person name="Bluhm B."/>
            <person name="Cannon C."/>
            <person name="Castanera R."/>
            <person name="Culley D."/>
            <person name="Daum C."/>
            <person name="Ezra D."/>
            <person name="Gonzalez J."/>
            <person name="Henrissat B."/>
            <person name="Kuo A."/>
            <person name="Liang C."/>
            <person name="Lipzen A."/>
            <person name="Lutzoni F."/>
            <person name="Magnuson J."/>
            <person name="Mondo S."/>
            <person name="Nolan M."/>
            <person name="Ohm R."/>
            <person name="Pangilinan J."/>
            <person name="Park H.-J."/>
            <person name="Ramirez L."/>
            <person name="Alfaro M."/>
            <person name="Sun H."/>
            <person name="Tritt A."/>
            <person name="Yoshinaga Y."/>
            <person name="Zwiers L.-H."/>
            <person name="Turgeon B."/>
            <person name="Goodwin S."/>
            <person name="Spatafora J."/>
            <person name="Crous P."/>
            <person name="Grigoriev I."/>
        </authorList>
    </citation>
    <scope>NUCLEOTIDE SEQUENCE</scope>
    <source>
        <strain evidence="3">CBS 175.79</strain>
    </source>
</reference>
<evidence type="ECO:0000313" key="3">
    <source>
        <dbReference type="EMBL" id="KAF2009059.1"/>
    </source>
</evidence>
<evidence type="ECO:0000313" key="4">
    <source>
        <dbReference type="Proteomes" id="UP000799778"/>
    </source>
</evidence>
<name>A0A6A5X836_9PLEO</name>
<accession>A0A6A5X836</accession>
<dbReference type="InterPro" id="IPR025444">
    <property type="entry name" value="Monooxy_af470"/>
</dbReference>
<dbReference type="AlphaFoldDB" id="A0A6A5X836"/>
<protein>
    <submittedName>
        <fullName evidence="3">Uncharacterized protein</fullName>
    </submittedName>
</protein>
<organism evidence="3 4">
    <name type="scientific">Aaosphaeria arxii CBS 175.79</name>
    <dbReference type="NCBI Taxonomy" id="1450172"/>
    <lineage>
        <taxon>Eukaryota</taxon>
        <taxon>Fungi</taxon>
        <taxon>Dikarya</taxon>
        <taxon>Ascomycota</taxon>
        <taxon>Pezizomycotina</taxon>
        <taxon>Dothideomycetes</taxon>
        <taxon>Pleosporomycetidae</taxon>
        <taxon>Pleosporales</taxon>
        <taxon>Pleosporales incertae sedis</taxon>
        <taxon>Aaosphaeria</taxon>
    </lineage>
</organism>
<keyword evidence="4" id="KW-1185">Reference proteome</keyword>
<proteinExistence type="predicted"/>
<evidence type="ECO:0000256" key="2">
    <source>
        <dbReference type="SAM" id="Phobius"/>
    </source>
</evidence>
<dbReference type="Pfam" id="PF13826">
    <property type="entry name" value="Monooxy_af470-like"/>
    <property type="match status" value="1"/>
</dbReference>
<feature type="transmembrane region" description="Helical" evidence="2">
    <location>
        <begin position="20"/>
        <end position="50"/>
    </location>
</feature>
<sequence length="280" mass="29909">MLSTLDTPPISTALRPTTQLLLGGLTFNLLSTFLLTPRISLLLTTTLLFLRFIPTLLVAAGKLPNDELDAVVRGKRTVVFPSSETHNDNGDGENKTTLSPSNKGLTVLILGTRISHPLGILAPGVAETGHFFTSLLADLDAERDAGVSDNGWLGGSLVTGTPTTPGGNPGHLSVIGYFRSVEDLHAFAQGKAHREAWTWWNRNAGKMPHLGVYHEIYDVPAKHWEAVYLQTPRLGLGATKVRGGDGVLRNVGLEDAGRGVWKTSSGRMGRGGEGEGEEGM</sequence>
<dbReference type="Proteomes" id="UP000799778">
    <property type="component" value="Unassembled WGS sequence"/>
</dbReference>
<evidence type="ECO:0000256" key="1">
    <source>
        <dbReference type="SAM" id="MobiDB-lite"/>
    </source>
</evidence>
<dbReference type="GeneID" id="54291687"/>
<dbReference type="OrthoDB" id="3202396at2759"/>